<dbReference type="GO" id="GO:0005886">
    <property type="term" value="C:plasma membrane"/>
    <property type="evidence" value="ECO:0007669"/>
    <property type="project" value="UniProtKB-SubCell"/>
</dbReference>
<evidence type="ECO:0000259" key="11">
    <source>
        <dbReference type="Pfam" id="PF13206"/>
    </source>
</evidence>
<reference evidence="12" key="1">
    <citation type="submission" date="2016-08" db="EMBL/GenBank/DDBJ databases">
        <title>VSG repertoire of Trypanosoma brucei EATRO 1125.</title>
        <authorList>
            <person name="Cross G.A."/>
        </authorList>
    </citation>
    <scope>NUCLEOTIDE SEQUENCE</scope>
    <source>
        <strain evidence="12">EATRO 1125</strain>
    </source>
</reference>
<sequence length="457" mass="48161">MHVSGVFLFFSVTLSVSGNIEPGENAVVAAVLCKLARMATAPHKLPNKKTDGNQAHAKMHALNLSVSATSALKVLEDATDPAKLRQQPPDALAAVPPWPTSYAHWLSGAQYIKDKINDSGDTIKKDTSLLTTSQKAKRKRRLQPLIRAADKALKMLTDALTTIEQKSKPNPIDELLLAVHGQTTPNTPDADGKKILGSSPQGTRAGTCDEGADNTKLSTLGATILCVCSASASDASQKACFPQTQPAPTWTAGTAGNADATWKTLAKWCGIPGQQPASGAMLLEQLQAVTSHIREKDGASYLGTLVSSASCTGAQAAGVCVKYAATTSANKKQKLDALQWISKIKAAAATLDALSAAQAQQQAATEKLETLLEQAVAETEEARNDNDPQLQTAVSAGSSPTALEAKQKDCEKIEKAEDCRKNGNCKRTKETDETGNHCKLNETKVEKQATQAGTGPN</sequence>
<evidence type="ECO:0000256" key="4">
    <source>
        <dbReference type="ARBA" id="ARBA00022622"/>
    </source>
</evidence>
<dbReference type="Pfam" id="PF13206">
    <property type="entry name" value="VSG_B"/>
    <property type="match status" value="1"/>
</dbReference>
<accession>A0A1J0R6F8</accession>
<feature type="region of interest" description="Disordered" evidence="9">
    <location>
        <begin position="377"/>
        <end position="409"/>
    </location>
</feature>
<dbReference type="EMBL" id="KX699491">
    <property type="protein sequence ID" value="APD73447.1"/>
    <property type="molecule type" value="Genomic_DNA"/>
</dbReference>
<feature type="compositionally biased region" description="Basic and acidic residues" evidence="9">
    <location>
        <begin position="421"/>
        <end position="447"/>
    </location>
</feature>
<proteinExistence type="predicted"/>
<keyword evidence="8" id="KW-0449">Lipoprotein</keyword>
<comment type="subcellular location">
    <subcellularLocation>
        <location evidence="2">Cell membrane</location>
        <topology evidence="2">Lipid-anchor</topology>
        <topology evidence="2">GPI-anchor</topology>
    </subcellularLocation>
</comment>
<evidence type="ECO:0000256" key="3">
    <source>
        <dbReference type="ARBA" id="ARBA00022475"/>
    </source>
</evidence>
<evidence type="ECO:0000256" key="2">
    <source>
        <dbReference type="ARBA" id="ARBA00004609"/>
    </source>
</evidence>
<protein>
    <submittedName>
        <fullName evidence="12">Variant surface glycoprotein 1125.1205</fullName>
    </submittedName>
</protein>
<feature type="domain" description="Trypanosome variant surface glycoprotein B-type N-terminal" evidence="11">
    <location>
        <begin position="9"/>
        <end position="369"/>
    </location>
</feature>
<dbReference type="VEuPathDB" id="TriTrypDB:Tb427_000530600"/>
<organism evidence="12">
    <name type="scientific">Trypanosoma brucei</name>
    <dbReference type="NCBI Taxonomy" id="5691"/>
    <lineage>
        <taxon>Eukaryota</taxon>
        <taxon>Discoba</taxon>
        <taxon>Euglenozoa</taxon>
        <taxon>Kinetoplastea</taxon>
        <taxon>Metakinetoplastina</taxon>
        <taxon>Trypanosomatida</taxon>
        <taxon>Trypanosomatidae</taxon>
        <taxon>Trypanosoma</taxon>
    </lineage>
</organism>
<dbReference type="AlphaFoldDB" id="A0A1J0R6F8"/>
<evidence type="ECO:0000256" key="10">
    <source>
        <dbReference type="SAM" id="SignalP"/>
    </source>
</evidence>
<keyword evidence="3" id="KW-1003">Cell membrane</keyword>
<keyword evidence="7" id="KW-0325">Glycoprotein</keyword>
<keyword evidence="6" id="KW-0472">Membrane</keyword>
<feature type="signal peptide" evidence="10">
    <location>
        <begin position="1"/>
        <end position="18"/>
    </location>
</feature>
<feature type="compositionally biased region" description="Polar residues" evidence="9">
    <location>
        <begin position="387"/>
        <end position="401"/>
    </location>
</feature>
<name>A0A1J0R6F8_9TRYP</name>
<feature type="chain" id="PRO_5012701149" evidence="10">
    <location>
        <begin position="19"/>
        <end position="457"/>
    </location>
</feature>
<keyword evidence="4" id="KW-0336">GPI-anchor</keyword>
<feature type="region of interest" description="Disordered" evidence="9">
    <location>
        <begin position="182"/>
        <end position="208"/>
    </location>
</feature>
<evidence type="ECO:0000256" key="7">
    <source>
        <dbReference type="ARBA" id="ARBA00023180"/>
    </source>
</evidence>
<evidence type="ECO:0000256" key="8">
    <source>
        <dbReference type="ARBA" id="ARBA00023288"/>
    </source>
</evidence>
<comment type="function">
    <text evidence="1">VSG forms a coat on the surface of the parasite. The trypanosome evades the immune response of the host by expressing a series of antigenically distinct VSGs from an estimated 1000 VSG genes.</text>
</comment>
<keyword evidence="5 10" id="KW-0732">Signal</keyword>
<evidence type="ECO:0000256" key="9">
    <source>
        <dbReference type="SAM" id="MobiDB-lite"/>
    </source>
</evidence>
<evidence type="ECO:0000256" key="5">
    <source>
        <dbReference type="ARBA" id="ARBA00022729"/>
    </source>
</evidence>
<dbReference type="InterPro" id="IPR025932">
    <property type="entry name" value="Trypano_VSG_B_N_dom"/>
</dbReference>
<feature type="region of interest" description="Disordered" evidence="9">
    <location>
        <begin position="421"/>
        <end position="457"/>
    </location>
</feature>
<feature type="compositionally biased region" description="Polar residues" evidence="9">
    <location>
        <begin position="448"/>
        <end position="457"/>
    </location>
</feature>
<dbReference type="VEuPathDB" id="TriTrypDB:Tb08.27P2.290"/>
<evidence type="ECO:0000256" key="1">
    <source>
        <dbReference type="ARBA" id="ARBA00002523"/>
    </source>
</evidence>
<evidence type="ECO:0000256" key="6">
    <source>
        <dbReference type="ARBA" id="ARBA00023136"/>
    </source>
</evidence>
<dbReference type="GO" id="GO:0098552">
    <property type="term" value="C:side of membrane"/>
    <property type="evidence" value="ECO:0007669"/>
    <property type="project" value="UniProtKB-KW"/>
</dbReference>
<evidence type="ECO:0000313" key="12">
    <source>
        <dbReference type="EMBL" id="APD73447.1"/>
    </source>
</evidence>